<reference evidence="1 2" key="1">
    <citation type="submission" date="2008-12" db="EMBL/GenBank/DDBJ databases">
        <authorList>
            <person name="Fulton L."/>
            <person name="Clifton S."/>
            <person name="Fulton B."/>
            <person name="Xu J."/>
            <person name="Minx P."/>
            <person name="Pepin K.H."/>
            <person name="Johnson M."/>
            <person name="Bhonagiri V."/>
            <person name="Nash W.E."/>
            <person name="Mardis E.R."/>
            <person name="Wilson R.K."/>
        </authorList>
    </citation>
    <scope>NUCLEOTIDE SEQUENCE [LARGE SCALE GENOMIC DNA]</scope>
    <source>
        <strain evidence="1 2">DSM 18228</strain>
    </source>
</reference>
<evidence type="ECO:0000313" key="1">
    <source>
        <dbReference type="EMBL" id="EEF76100.1"/>
    </source>
</evidence>
<dbReference type="AlphaFoldDB" id="S0F7R7"/>
<proteinExistence type="predicted"/>
<comment type="caution">
    <text evidence="1">The sequence shown here is derived from an EMBL/GenBank/DDBJ whole genome shotgun (WGS) entry which is preliminary data.</text>
</comment>
<dbReference type="STRING" id="547042.BACCOPRO_01597"/>
<dbReference type="Proteomes" id="UP000014073">
    <property type="component" value="Unassembled WGS sequence"/>
</dbReference>
<gene>
    <name evidence="1" type="ORF">BACCOPRO_01597</name>
</gene>
<organism evidence="1 2">
    <name type="scientific">Phocaeicola coprophilus DSM 18228 = JCM 13818</name>
    <dbReference type="NCBI Taxonomy" id="547042"/>
    <lineage>
        <taxon>Bacteria</taxon>
        <taxon>Pseudomonadati</taxon>
        <taxon>Bacteroidota</taxon>
        <taxon>Bacteroidia</taxon>
        <taxon>Bacteroidales</taxon>
        <taxon>Bacteroidaceae</taxon>
        <taxon>Phocaeicola</taxon>
    </lineage>
</organism>
<keyword evidence="2" id="KW-1185">Reference proteome</keyword>
<name>S0F7R7_9BACT</name>
<evidence type="ECO:0000313" key="2">
    <source>
        <dbReference type="Proteomes" id="UP000014073"/>
    </source>
</evidence>
<sequence>MCSRERPMASANGVFAQIFLYQAQVCRKAKIKSICAPSLACP</sequence>
<accession>S0F7R7</accession>
<protein>
    <submittedName>
        <fullName evidence="1">Uncharacterized protein</fullName>
    </submittedName>
</protein>
<dbReference type="EMBL" id="ACBW01000115">
    <property type="protein sequence ID" value="EEF76100.1"/>
    <property type="molecule type" value="Genomic_DNA"/>
</dbReference>
<dbReference type="HOGENOM" id="CLU_3247096_0_0_10"/>